<sequence>MTQNTSAPLAGIRIIDLTSAVVGPYATQVLGEYGADVIKVEERSGDVIRWICGRSPTPGMPGKFLHMNGNKRSICLDLKQEEGRQALLKLVDTAHVFLHNMRPAALARLGLDAETLRKRHSPLIHASIVGFGSKGRYAGRPAYDSILQGGTGLASLFATHGAEPRYVPYVVVDRTAGLMVANAVLAALFAHQRDGAGRTLEVPMFESFAALLLSEHMYGHTFDPPTGPLGDQRLLDANAKPVQTRDGYVCITTNTDAQVKRLFEALGRSDLANDARYATSLARIEHVSEFFSARADVVRQFSTEELMERLLEHDVPIMPCHTLDSLLQDPHLRDVGLIENDTHPTQGAIKRIKPAMSMSGFQAKLRHHAPHIGEQSTEILRELGYSPADIENLFNRGIALAHKPDPSSRPQ</sequence>
<dbReference type="InterPro" id="IPR023606">
    <property type="entry name" value="CoA-Trfase_III_dom_1_sf"/>
</dbReference>
<reference evidence="2 3" key="1">
    <citation type="submission" date="2024-06" db="EMBL/GenBank/DDBJ databases">
        <title>Sorghum-associated microbial communities from plants grown in Nebraska, USA.</title>
        <authorList>
            <person name="Schachtman D."/>
        </authorList>
    </citation>
    <scope>NUCLEOTIDE SEQUENCE [LARGE SCALE GENOMIC DNA]</scope>
    <source>
        <strain evidence="2 3">2709</strain>
    </source>
</reference>
<name>A0ABV2QCH6_9BURK</name>
<dbReference type="PANTHER" id="PTHR48207:SF4">
    <property type="entry name" value="BLL6097 PROTEIN"/>
    <property type="match status" value="1"/>
</dbReference>
<protein>
    <submittedName>
        <fullName evidence="2">Crotonobetainyl-CoA:carnitine CoA-transferase CaiB-like acyl-CoA transferase</fullName>
    </submittedName>
</protein>
<dbReference type="Proteomes" id="UP001549320">
    <property type="component" value="Unassembled WGS sequence"/>
</dbReference>
<organism evidence="2 3">
    <name type="scientific">Ottowia thiooxydans</name>
    <dbReference type="NCBI Taxonomy" id="219182"/>
    <lineage>
        <taxon>Bacteria</taxon>
        <taxon>Pseudomonadati</taxon>
        <taxon>Pseudomonadota</taxon>
        <taxon>Betaproteobacteria</taxon>
        <taxon>Burkholderiales</taxon>
        <taxon>Comamonadaceae</taxon>
        <taxon>Ottowia</taxon>
    </lineage>
</organism>
<dbReference type="InterPro" id="IPR003673">
    <property type="entry name" value="CoA-Trfase_fam_III"/>
</dbReference>
<keyword evidence="1" id="KW-0808">Transferase</keyword>
<dbReference type="InterPro" id="IPR044855">
    <property type="entry name" value="CoA-Trfase_III_dom3_sf"/>
</dbReference>
<dbReference type="Pfam" id="PF02515">
    <property type="entry name" value="CoA_transf_3"/>
    <property type="match status" value="1"/>
</dbReference>
<dbReference type="SUPFAM" id="SSF89796">
    <property type="entry name" value="CoA-transferase family III (CaiB/BaiF)"/>
    <property type="match status" value="1"/>
</dbReference>
<evidence type="ECO:0000256" key="1">
    <source>
        <dbReference type="ARBA" id="ARBA00022679"/>
    </source>
</evidence>
<dbReference type="InterPro" id="IPR050483">
    <property type="entry name" value="CoA-transferase_III_domain"/>
</dbReference>
<dbReference type="RefSeq" id="WP_354446239.1">
    <property type="nucleotide sequence ID" value="NZ_JBEPSH010000007.1"/>
</dbReference>
<evidence type="ECO:0000313" key="2">
    <source>
        <dbReference type="EMBL" id="MET4578751.1"/>
    </source>
</evidence>
<dbReference type="Gene3D" id="3.30.1540.10">
    <property type="entry name" value="formyl-coa transferase, domain 3"/>
    <property type="match status" value="1"/>
</dbReference>
<comment type="caution">
    <text evidence="2">The sequence shown here is derived from an EMBL/GenBank/DDBJ whole genome shotgun (WGS) entry which is preliminary data.</text>
</comment>
<dbReference type="PANTHER" id="PTHR48207">
    <property type="entry name" value="SUCCINATE--HYDROXYMETHYLGLUTARATE COA-TRANSFERASE"/>
    <property type="match status" value="1"/>
</dbReference>
<dbReference type="EMBL" id="JBEPSH010000007">
    <property type="protein sequence ID" value="MET4578751.1"/>
    <property type="molecule type" value="Genomic_DNA"/>
</dbReference>
<evidence type="ECO:0000313" key="3">
    <source>
        <dbReference type="Proteomes" id="UP001549320"/>
    </source>
</evidence>
<proteinExistence type="predicted"/>
<gene>
    <name evidence="2" type="ORF">ABIE13_003867</name>
</gene>
<dbReference type="Gene3D" id="3.40.50.10540">
    <property type="entry name" value="Crotonobetainyl-coa:carnitine coa-transferase, domain 1"/>
    <property type="match status" value="1"/>
</dbReference>
<keyword evidence="3" id="KW-1185">Reference proteome</keyword>
<accession>A0ABV2QCH6</accession>